<keyword evidence="3 7" id="KW-0489">Methyltransferase</keyword>
<dbReference type="HAMAP" id="MF_01858">
    <property type="entry name" value="23SrRNA_methyltr_KL"/>
    <property type="match status" value="1"/>
</dbReference>
<comment type="similarity">
    <text evidence="7">Belongs to the methyltransferase superfamily. RlmKL family.</text>
</comment>
<dbReference type="InterPro" id="IPR029063">
    <property type="entry name" value="SAM-dependent_MTases_sf"/>
</dbReference>
<evidence type="ECO:0000256" key="2">
    <source>
        <dbReference type="ARBA" id="ARBA00022552"/>
    </source>
</evidence>
<dbReference type="Pfam" id="PF10672">
    <property type="entry name" value="Methyltrans_SAM"/>
    <property type="match status" value="1"/>
</dbReference>
<dbReference type="PANTHER" id="PTHR47313:SF1">
    <property type="entry name" value="RIBOSOMAL RNA LARGE SUBUNIT METHYLTRANSFERASE K_L"/>
    <property type="match status" value="1"/>
</dbReference>
<dbReference type="Gene3D" id="3.30.750.80">
    <property type="entry name" value="RNA methyltransferase domain (HRMD) like"/>
    <property type="match status" value="1"/>
</dbReference>
<dbReference type="SMART" id="SM00981">
    <property type="entry name" value="THUMP"/>
    <property type="match status" value="1"/>
</dbReference>
<dbReference type="PANTHER" id="PTHR47313">
    <property type="entry name" value="RIBOSOMAL RNA LARGE SUBUNIT METHYLTRANSFERASE K/L"/>
    <property type="match status" value="1"/>
</dbReference>
<dbReference type="Proteomes" id="UP000298585">
    <property type="component" value="Chromosome"/>
</dbReference>
<organism evidence="10 11">
    <name type="scientific">Buchnera aphidicola</name>
    <name type="common">Sitobion avenae</name>
    <dbReference type="NCBI Taxonomy" id="571428"/>
    <lineage>
        <taxon>Bacteria</taxon>
        <taxon>Pseudomonadati</taxon>
        <taxon>Pseudomonadota</taxon>
        <taxon>Gammaproteobacteria</taxon>
        <taxon>Enterobacterales</taxon>
        <taxon>Erwiniaceae</taxon>
        <taxon>Buchnera</taxon>
    </lineage>
</organism>
<dbReference type="SUPFAM" id="SSF53335">
    <property type="entry name" value="S-adenosyl-L-methionine-dependent methyltransferases"/>
    <property type="match status" value="2"/>
</dbReference>
<gene>
    <name evidence="7 10" type="primary">rlmL</name>
    <name evidence="10" type="ORF">D9V77_01810</name>
</gene>
<dbReference type="InterPro" id="IPR000241">
    <property type="entry name" value="RlmKL-like_Mtase"/>
</dbReference>
<reference evidence="10 11" key="1">
    <citation type="submission" date="2018-12" db="EMBL/GenBank/DDBJ databases">
        <authorList>
            <person name="Chong R.A."/>
        </authorList>
    </citation>
    <scope>NUCLEOTIDE SEQUENCE [LARGE SCALE GENOMIC DNA]</scope>
    <source>
        <strain evidence="10 11">Sav</strain>
    </source>
</reference>
<evidence type="ECO:0000259" key="9">
    <source>
        <dbReference type="PROSITE" id="PS51165"/>
    </source>
</evidence>
<name>A0A4D6Y7H1_9GAMM</name>
<dbReference type="GO" id="GO:0052915">
    <property type="term" value="F:23S rRNA (guanine(2445)-N(2))-methyltransferase activity"/>
    <property type="evidence" value="ECO:0007669"/>
    <property type="project" value="UniProtKB-UniRule"/>
</dbReference>
<evidence type="ECO:0000256" key="3">
    <source>
        <dbReference type="ARBA" id="ARBA00022603"/>
    </source>
</evidence>
<comment type="catalytic activity">
    <reaction evidence="7">
        <text>guanosine(2069) in 23S rRNA + S-adenosyl-L-methionine = N(2)-methylguanosine(2069) in 23S rRNA + S-adenosyl-L-homocysteine + H(+)</text>
        <dbReference type="Rhea" id="RHEA:43772"/>
        <dbReference type="Rhea" id="RHEA-COMP:10688"/>
        <dbReference type="Rhea" id="RHEA-COMP:10689"/>
        <dbReference type="ChEBI" id="CHEBI:15378"/>
        <dbReference type="ChEBI" id="CHEBI:57856"/>
        <dbReference type="ChEBI" id="CHEBI:59789"/>
        <dbReference type="ChEBI" id="CHEBI:74269"/>
        <dbReference type="ChEBI" id="CHEBI:74481"/>
        <dbReference type="EC" id="2.1.1.264"/>
    </reaction>
</comment>
<dbReference type="InterPro" id="IPR004114">
    <property type="entry name" value="THUMP_dom"/>
</dbReference>
<dbReference type="InterPro" id="IPR017244">
    <property type="entry name" value="23SrRNA_methyltr_KL"/>
</dbReference>
<dbReference type="Gene3D" id="3.40.50.150">
    <property type="entry name" value="Vaccinia Virus protein VP39"/>
    <property type="match status" value="2"/>
</dbReference>
<evidence type="ECO:0000256" key="8">
    <source>
        <dbReference type="PROSITE-ProRule" id="PRU00529"/>
    </source>
</evidence>
<dbReference type="CDD" id="cd11715">
    <property type="entry name" value="THUMP_AdoMetMT"/>
    <property type="match status" value="1"/>
</dbReference>
<keyword evidence="1 7" id="KW-0963">Cytoplasm</keyword>
<evidence type="ECO:0000256" key="1">
    <source>
        <dbReference type="ARBA" id="ARBA00022490"/>
    </source>
</evidence>
<keyword evidence="5 7" id="KW-0949">S-adenosyl-L-methionine</keyword>
<dbReference type="EC" id="2.1.1.264" evidence="7"/>
<evidence type="ECO:0000256" key="7">
    <source>
        <dbReference type="HAMAP-Rule" id="MF_01858"/>
    </source>
</evidence>
<evidence type="ECO:0000256" key="6">
    <source>
        <dbReference type="ARBA" id="ARBA00022884"/>
    </source>
</evidence>
<comment type="subcellular location">
    <subcellularLocation>
        <location evidence="7">Cytoplasm</location>
    </subcellularLocation>
</comment>
<dbReference type="Pfam" id="PF22020">
    <property type="entry name" value="RlmL_1st"/>
    <property type="match status" value="1"/>
</dbReference>
<dbReference type="Gene3D" id="3.30.2130.30">
    <property type="match status" value="1"/>
</dbReference>
<keyword evidence="6 8" id="KW-0694">RNA-binding</keyword>
<dbReference type="GO" id="GO:0070043">
    <property type="term" value="F:rRNA (guanine-N7-)-methyltransferase activity"/>
    <property type="evidence" value="ECO:0007669"/>
    <property type="project" value="UniProtKB-UniRule"/>
</dbReference>
<dbReference type="PROSITE" id="PS00092">
    <property type="entry name" value="N6_MTASE"/>
    <property type="match status" value="1"/>
</dbReference>
<keyword evidence="4 7" id="KW-0808">Transferase</keyword>
<dbReference type="RefSeq" id="WP_158338513.1">
    <property type="nucleotide sequence ID" value="NZ_CP034855.1"/>
</dbReference>
<dbReference type="InterPro" id="IPR053943">
    <property type="entry name" value="RlmKL-like_Mtase_CS"/>
</dbReference>
<dbReference type="PIRSF" id="PIRSF037618">
    <property type="entry name" value="RNA_Mtase_bacteria_prd"/>
    <property type="match status" value="1"/>
</dbReference>
<evidence type="ECO:0000256" key="4">
    <source>
        <dbReference type="ARBA" id="ARBA00022679"/>
    </source>
</evidence>
<dbReference type="AlphaFoldDB" id="A0A4D6Y7H1"/>
<comment type="catalytic activity">
    <reaction evidence="7">
        <text>guanosine(2445) in 23S rRNA + S-adenosyl-L-methionine = N(2)-methylguanosine(2445) in 23S rRNA + S-adenosyl-L-homocysteine + H(+)</text>
        <dbReference type="Rhea" id="RHEA:42740"/>
        <dbReference type="Rhea" id="RHEA-COMP:10215"/>
        <dbReference type="Rhea" id="RHEA-COMP:10216"/>
        <dbReference type="ChEBI" id="CHEBI:15378"/>
        <dbReference type="ChEBI" id="CHEBI:57856"/>
        <dbReference type="ChEBI" id="CHEBI:59789"/>
        <dbReference type="ChEBI" id="CHEBI:74269"/>
        <dbReference type="ChEBI" id="CHEBI:74481"/>
        <dbReference type="EC" id="2.1.1.173"/>
    </reaction>
</comment>
<dbReference type="EMBL" id="CP034855">
    <property type="protein sequence ID" value="QCI25567.1"/>
    <property type="molecule type" value="Genomic_DNA"/>
</dbReference>
<dbReference type="PROSITE" id="PS01261">
    <property type="entry name" value="UPF0020"/>
    <property type="match status" value="1"/>
</dbReference>
<dbReference type="PROSITE" id="PS51165">
    <property type="entry name" value="THUMP"/>
    <property type="match status" value="1"/>
</dbReference>
<protein>
    <recommendedName>
        <fullName evidence="7">Ribosomal RNA large subunit methyltransferase K/L</fullName>
    </recommendedName>
    <domain>
        <recommendedName>
            <fullName evidence="7">23S rRNA m2G2445 methyltransferase</fullName>
            <ecNumber evidence="7">2.1.1.173</ecNumber>
        </recommendedName>
        <alternativeName>
            <fullName evidence="7">rRNA (guanine-N(2)-)-methyltransferase RlmL</fullName>
        </alternativeName>
    </domain>
    <domain>
        <recommendedName>
            <fullName evidence="7">23S rRNA m7G2069 methyltransferase</fullName>
            <ecNumber evidence="7">2.1.1.264</ecNumber>
        </recommendedName>
        <alternativeName>
            <fullName evidence="7">rRNA (guanine-N(7)-)-methyltransferase RlmK</fullName>
        </alternativeName>
    </domain>
</protein>
<reference evidence="10 11" key="2">
    <citation type="submission" date="2019-05" db="EMBL/GenBank/DDBJ databases">
        <title>Genome evolution of the obligate endosymbiont Buchnera aphidicola.</title>
        <authorList>
            <person name="Moran N.A."/>
        </authorList>
    </citation>
    <scope>NUCLEOTIDE SEQUENCE [LARGE SCALE GENOMIC DNA]</scope>
    <source>
        <strain evidence="10 11">Sav</strain>
    </source>
</reference>
<accession>A0A4D6Y7H1</accession>
<proteinExistence type="inferred from homology"/>
<dbReference type="InterPro" id="IPR054170">
    <property type="entry name" value="RlmL_1st"/>
</dbReference>
<keyword evidence="2 7" id="KW-0698">rRNA processing</keyword>
<dbReference type="NCBIfam" id="NF008748">
    <property type="entry name" value="PRK11783.1"/>
    <property type="match status" value="1"/>
</dbReference>
<sequence length="701" mass="81796">MNYLFASTNFGTEKLLEKELLSLGAVNLNIINGGIYYEGDDLLLYKSLMWSRIASRIYLHIKKFSINTSNDIYHNVYDINWTEIFDVNNTFLVNFKGTNNIIRNSLFGALITKDAIVDQFNKIYSSRPNINLIKPDIRIKVLLLNDNILHIMLDLSGESLNKRGYRQFCNTTPIKENLGSALVLSSGWYKNIPMIDPMCGSGTLLIEAAMMASDRAPGLTRLKWGFQSWKKYDKYLWENVLIDAKKRFKIGIKTCFKNCFIGYDYNLEIIKKAKINALNAGISNIVHFSKQNLNNLKNIYNNEKTGIILSNPPYGERYQTESQLVGLYVQLGMVSKKYFQNWTLSIFSSSIFLLNFLYMQSYKENSFKNGSLNCIQKNYRIFLKNSHIHKHEYRDRLNKNFKKLKKWANLEKLECFRIYDADLPNYNIIVDVYQKWIVIQEYQAPKLIDNNKVLKRLTHAIYYTKEILSISINNIILKTRQKNKNKTQYKKLFNSNNFIIIQEYHAKFLVNLTDYLDTGLFSDKRLVRKLLGVMSKGKDFLNLFSYTGTASVYAGLGGANSTTSVDISNTYMKWCMRNMSLNNLTGSQHNFVKSDCLQWIKKTTQKFDLIFINPPTFSNSKKMKKPFDIQKDYLDIIINSKKILNYNGNIIFSSSTRKFEINFNSIKEMKLYAIKITKKVQSKDFFKHSNFYHSWLIKHIK</sequence>
<evidence type="ECO:0000256" key="5">
    <source>
        <dbReference type="ARBA" id="ARBA00022691"/>
    </source>
</evidence>
<dbReference type="Pfam" id="PF02926">
    <property type="entry name" value="THUMP"/>
    <property type="match status" value="1"/>
</dbReference>
<dbReference type="Pfam" id="PF01170">
    <property type="entry name" value="UPF0020"/>
    <property type="match status" value="1"/>
</dbReference>
<dbReference type="InterPro" id="IPR019614">
    <property type="entry name" value="SAM-dep_methyl-trfase"/>
</dbReference>
<dbReference type="GO" id="GO:0003723">
    <property type="term" value="F:RNA binding"/>
    <property type="evidence" value="ECO:0007669"/>
    <property type="project" value="UniProtKB-UniRule"/>
</dbReference>
<dbReference type="GO" id="GO:0005737">
    <property type="term" value="C:cytoplasm"/>
    <property type="evidence" value="ECO:0007669"/>
    <property type="project" value="UniProtKB-SubCell"/>
</dbReference>
<dbReference type="InterPro" id="IPR002052">
    <property type="entry name" value="DNA_methylase_N6_adenine_CS"/>
</dbReference>
<feature type="domain" description="THUMP" evidence="9">
    <location>
        <begin position="43"/>
        <end position="155"/>
    </location>
</feature>
<evidence type="ECO:0000313" key="11">
    <source>
        <dbReference type="Proteomes" id="UP000298585"/>
    </source>
</evidence>
<dbReference type="EC" id="2.1.1.173" evidence="7"/>
<evidence type="ECO:0000313" key="10">
    <source>
        <dbReference type="EMBL" id="QCI25567.1"/>
    </source>
</evidence>
<comment type="function">
    <text evidence="7">Specifically methylates the guanine in position 2445 (m2G2445) and the guanine in position 2069 (m7G2069) of 23S rRNA.</text>
</comment>
<dbReference type="OrthoDB" id="9809404at2"/>